<evidence type="ECO:0000313" key="8">
    <source>
        <dbReference type="Proteomes" id="UP000095347"/>
    </source>
</evidence>
<dbReference type="SUPFAM" id="SSF103088">
    <property type="entry name" value="OmpA-like"/>
    <property type="match status" value="1"/>
</dbReference>
<dbReference type="PANTHER" id="PTHR30329:SF21">
    <property type="entry name" value="LIPOPROTEIN YIAD-RELATED"/>
    <property type="match status" value="1"/>
</dbReference>
<feature type="domain" description="OmpA-like" evidence="6">
    <location>
        <begin position="186"/>
        <end position="306"/>
    </location>
</feature>
<proteinExistence type="predicted"/>
<evidence type="ECO:0000256" key="5">
    <source>
        <dbReference type="SAM" id="SignalP"/>
    </source>
</evidence>
<feature type="chain" id="PRO_5009184050" description="OmpA-like domain-containing protein" evidence="5">
    <location>
        <begin position="24"/>
        <end position="306"/>
    </location>
</feature>
<keyword evidence="8" id="KW-1185">Reference proteome</keyword>
<evidence type="ECO:0000256" key="3">
    <source>
        <dbReference type="ARBA" id="ARBA00023237"/>
    </source>
</evidence>
<keyword evidence="2 4" id="KW-0472">Membrane</keyword>
<evidence type="ECO:0000256" key="1">
    <source>
        <dbReference type="ARBA" id="ARBA00004442"/>
    </source>
</evidence>
<dbReference type="Gene3D" id="3.30.1330.60">
    <property type="entry name" value="OmpA-like domain"/>
    <property type="match status" value="1"/>
</dbReference>
<reference evidence="8" key="1">
    <citation type="submission" date="2016-07" db="EMBL/GenBank/DDBJ databases">
        <authorList>
            <person name="Florea S."/>
            <person name="Webb J.S."/>
            <person name="Jaromczyk J."/>
            <person name="Schardl C.L."/>
        </authorList>
    </citation>
    <scope>NUCLEOTIDE SEQUENCE [LARGE SCALE GENOMIC DNA]</scope>
    <source>
        <strain evidence="8">MV-1</strain>
    </source>
</reference>
<dbReference type="OrthoDB" id="189250at2"/>
<dbReference type="GO" id="GO:0009279">
    <property type="term" value="C:cell outer membrane"/>
    <property type="evidence" value="ECO:0007669"/>
    <property type="project" value="UniProtKB-SubCell"/>
</dbReference>
<name>A0A1E5Q5C8_9PROT</name>
<accession>A0A1E5Q5C8</accession>
<dbReference type="PROSITE" id="PS51123">
    <property type="entry name" value="OMPA_2"/>
    <property type="match status" value="1"/>
</dbReference>
<dbReference type="AlphaFoldDB" id="A0A1E5Q5C8"/>
<comment type="subcellular location">
    <subcellularLocation>
        <location evidence="1">Cell outer membrane</location>
    </subcellularLocation>
</comment>
<dbReference type="PANTHER" id="PTHR30329">
    <property type="entry name" value="STATOR ELEMENT OF FLAGELLAR MOTOR COMPLEX"/>
    <property type="match status" value="1"/>
</dbReference>
<dbReference type="STRING" id="28181.BEN30_15010"/>
<dbReference type="Pfam" id="PF00691">
    <property type="entry name" value="OmpA"/>
    <property type="match status" value="1"/>
</dbReference>
<evidence type="ECO:0000256" key="4">
    <source>
        <dbReference type="PROSITE-ProRule" id="PRU00473"/>
    </source>
</evidence>
<dbReference type="InterPro" id="IPR006664">
    <property type="entry name" value="OMP_bac"/>
</dbReference>
<keyword evidence="5" id="KW-0732">Signal</keyword>
<dbReference type="CDD" id="cd07185">
    <property type="entry name" value="OmpA_C-like"/>
    <property type="match status" value="1"/>
</dbReference>
<organism evidence="7 8">
    <name type="scientific">Magnetovibrio blakemorei</name>
    <dbReference type="NCBI Taxonomy" id="28181"/>
    <lineage>
        <taxon>Bacteria</taxon>
        <taxon>Pseudomonadati</taxon>
        <taxon>Pseudomonadota</taxon>
        <taxon>Alphaproteobacteria</taxon>
        <taxon>Rhodospirillales</taxon>
        <taxon>Magnetovibrionaceae</taxon>
        <taxon>Magnetovibrio</taxon>
    </lineage>
</organism>
<dbReference type="InterPro" id="IPR050330">
    <property type="entry name" value="Bact_OuterMem_StrucFunc"/>
</dbReference>
<dbReference type="InterPro" id="IPR036737">
    <property type="entry name" value="OmpA-like_sf"/>
</dbReference>
<dbReference type="RefSeq" id="WP_069958889.1">
    <property type="nucleotide sequence ID" value="NZ_MCGG01000053.1"/>
</dbReference>
<feature type="signal peptide" evidence="5">
    <location>
        <begin position="1"/>
        <end position="23"/>
    </location>
</feature>
<protein>
    <recommendedName>
        <fullName evidence="6">OmpA-like domain-containing protein</fullName>
    </recommendedName>
</protein>
<sequence length="306" mass="33099">MHSIRILTIASLATLLGASAVYAGSNASPDWNVGDVRALTQHGSQFQQNLHREYVALAQSELTEESDSHSMVYYNHKARQSAAGYPVAPTMMTERDVPAAFVTDLTDGRASLMRMLDAGGPSKAPVLSAHAQSQFDCWIEEQTENRQPKKIALCRDEFNSALVQASAVVFDKTPEPAPAPAPMAAAPSPRLPANYIVFFDWNKAAVTPEAAEIIRTAAANAGTMGHVRMVLTGHTDSSGSAKYNLKLSQRRGDDVRAQFEALGFANADIQVISKGEADQLVPTDDGVREPEHPYPAQAAQRRLLLM</sequence>
<evidence type="ECO:0000313" key="7">
    <source>
        <dbReference type="EMBL" id="OEJ65260.1"/>
    </source>
</evidence>
<evidence type="ECO:0000256" key="2">
    <source>
        <dbReference type="ARBA" id="ARBA00023136"/>
    </source>
</evidence>
<comment type="caution">
    <text evidence="7">The sequence shown here is derived from an EMBL/GenBank/DDBJ whole genome shotgun (WGS) entry which is preliminary data.</text>
</comment>
<dbReference type="InterPro" id="IPR006665">
    <property type="entry name" value="OmpA-like"/>
</dbReference>
<gene>
    <name evidence="7" type="ORF">BEN30_15010</name>
</gene>
<evidence type="ECO:0000259" key="6">
    <source>
        <dbReference type="PROSITE" id="PS51123"/>
    </source>
</evidence>
<dbReference type="EMBL" id="MCGG01000053">
    <property type="protein sequence ID" value="OEJ65260.1"/>
    <property type="molecule type" value="Genomic_DNA"/>
</dbReference>
<dbReference type="PRINTS" id="PR01021">
    <property type="entry name" value="OMPADOMAIN"/>
</dbReference>
<dbReference type="Proteomes" id="UP000095347">
    <property type="component" value="Unassembled WGS sequence"/>
</dbReference>
<keyword evidence="3" id="KW-0998">Cell outer membrane</keyword>